<proteinExistence type="predicted"/>
<protein>
    <submittedName>
        <fullName evidence="1">Uncharacterized protein</fullName>
    </submittedName>
</protein>
<evidence type="ECO:0000313" key="2">
    <source>
        <dbReference type="Proteomes" id="UP000479293"/>
    </source>
</evidence>
<dbReference type="EMBL" id="WHLY01000002">
    <property type="protein sequence ID" value="MPR36603.1"/>
    <property type="molecule type" value="Genomic_DNA"/>
</dbReference>
<sequence length="83" mass="9646">MNNVYKVLIFNQDTFVDTALLDRGLYATNTPTLYEEGTTMDDIRLMYVSYHPIPDLLNTALANLNQCQLRRIELRFVDDPVFT</sequence>
<name>A0A7C9BL69_9BACT</name>
<dbReference type="AlphaFoldDB" id="A0A7C9BL69"/>
<accession>A0A7C9BL69</accession>
<dbReference type="Proteomes" id="UP000479293">
    <property type="component" value="Unassembled WGS sequence"/>
</dbReference>
<comment type="caution">
    <text evidence="1">The sequence shown here is derived from an EMBL/GenBank/DDBJ whole genome shotgun (WGS) entry which is preliminary data.</text>
</comment>
<dbReference type="RefSeq" id="WP_152764660.1">
    <property type="nucleotide sequence ID" value="NZ_WHLY01000002.1"/>
</dbReference>
<organism evidence="1 2">
    <name type="scientific">Salmonirosea aquatica</name>
    <dbReference type="NCBI Taxonomy" id="2654236"/>
    <lineage>
        <taxon>Bacteria</taxon>
        <taxon>Pseudomonadati</taxon>
        <taxon>Bacteroidota</taxon>
        <taxon>Cytophagia</taxon>
        <taxon>Cytophagales</taxon>
        <taxon>Spirosomataceae</taxon>
        <taxon>Salmonirosea</taxon>
    </lineage>
</organism>
<gene>
    <name evidence="1" type="ORF">GBK04_25485</name>
</gene>
<keyword evidence="2" id="KW-1185">Reference proteome</keyword>
<reference evidence="1 2" key="1">
    <citation type="submission" date="2019-10" db="EMBL/GenBank/DDBJ databases">
        <title>Draft Genome Sequence of Cytophagaceae sp. SJW1-29.</title>
        <authorList>
            <person name="Choi A."/>
        </authorList>
    </citation>
    <scope>NUCLEOTIDE SEQUENCE [LARGE SCALE GENOMIC DNA]</scope>
    <source>
        <strain evidence="1 2">SJW1-29</strain>
    </source>
</reference>
<evidence type="ECO:0000313" key="1">
    <source>
        <dbReference type="EMBL" id="MPR36603.1"/>
    </source>
</evidence>